<comment type="caution">
    <text evidence="1">The sequence shown here is derived from an EMBL/GenBank/DDBJ whole genome shotgun (WGS) entry which is preliminary data.</text>
</comment>
<sequence length="189" mass="21034">MSSPSQDTRMSTYTYNVAGLPVHVHYPPSLVSSATFSTGAPVFTAGKPISVLIFLHGRLSRSGHKMMVDTARDAFQFAEDKKQAGQEQREFIVVTFDHRNHGERTVDPFCNEGWTKDPENEKHNERHAIDMYGLQTGTARDVSFVIDFLPAYLFPNDERTVAEWVVSGISLGGHSTWLVLAHGTSLLLP</sequence>
<proteinExistence type="predicted"/>
<organism evidence="1 2">
    <name type="scientific">Hericium alpestre</name>
    <dbReference type="NCBI Taxonomy" id="135208"/>
    <lineage>
        <taxon>Eukaryota</taxon>
        <taxon>Fungi</taxon>
        <taxon>Dikarya</taxon>
        <taxon>Basidiomycota</taxon>
        <taxon>Agaricomycotina</taxon>
        <taxon>Agaricomycetes</taxon>
        <taxon>Russulales</taxon>
        <taxon>Hericiaceae</taxon>
        <taxon>Hericium</taxon>
    </lineage>
</organism>
<accession>A0A4Z0AAN5</accession>
<dbReference type="InterPro" id="IPR029058">
    <property type="entry name" value="AB_hydrolase_fold"/>
</dbReference>
<dbReference type="Proteomes" id="UP000298061">
    <property type="component" value="Unassembled WGS sequence"/>
</dbReference>
<dbReference type="OrthoDB" id="2152248at2759"/>
<evidence type="ECO:0000313" key="2">
    <source>
        <dbReference type="Proteomes" id="UP000298061"/>
    </source>
</evidence>
<name>A0A4Z0AAN5_9AGAM</name>
<evidence type="ECO:0000313" key="1">
    <source>
        <dbReference type="EMBL" id="TFY83029.1"/>
    </source>
</evidence>
<gene>
    <name evidence="1" type="ORF">EWM64_g985</name>
</gene>
<protein>
    <recommendedName>
        <fullName evidence="3">AB hydrolase-1 domain-containing protein</fullName>
    </recommendedName>
</protein>
<reference evidence="1 2" key="1">
    <citation type="submission" date="2019-02" db="EMBL/GenBank/DDBJ databases">
        <title>Genome sequencing of the rare red list fungi Hericium alpestre (H. flagellum).</title>
        <authorList>
            <person name="Buettner E."/>
            <person name="Kellner H."/>
        </authorList>
    </citation>
    <scope>NUCLEOTIDE SEQUENCE [LARGE SCALE GENOMIC DNA]</scope>
    <source>
        <strain evidence="1 2">DSM 108284</strain>
    </source>
</reference>
<dbReference type="SUPFAM" id="SSF53474">
    <property type="entry name" value="alpha/beta-Hydrolases"/>
    <property type="match status" value="1"/>
</dbReference>
<dbReference type="AlphaFoldDB" id="A0A4Z0AAN5"/>
<evidence type="ECO:0008006" key="3">
    <source>
        <dbReference type="Google" id="ProtNLM"/>
    </source>
</evidence>
<keyword evidence="2" id="KW-1185">Reference proteome</keyword>
<dbReference type="STRING" id="135208.A0A4Z0AAN5"/>
<dbReference type="EMBL" id="SFCI01000058">
    <property type="protein sequence ID" value="TFY83029.1"/>
    <property type="molecule type" value="Genomic_DNA"/>
</dbReference>
<dbReference type="Gene3D" id="3.40.50.1820">
    <property type="entry name" value="alpha/beta hydrolase"/>
    <property type="match status" value="1"/>
</dbReference>